<keyword evidence="2" id="KW-1185">Reference proteome</keyword>
<organism evidence="1 2">
    <name type="scientific">Gracilariopsis chorda</name>
    <dbReference type="NCBI Taxonomy" id="448386"/>
    <lineage>
        <taxon>Eukaryota</taxon>
        <taxon>Rhodophyta</taxon>
        <taxon>Florideophyceae</taxon>
        <taxon>Rhodymeniophycidae</taxon>
        <taxon>Gracilariales</taxon>
        <taxon>Gracilariaceae</taxon>
        <taxon>Gracilariopsis</taxon>
    </lineage>
</organism>
<reference evidence="1 2" key="1">
    <citation type="journal article" date="2018" name="Mol. Biol. Evol.">
        <title>Analysis of the draft genome of the red seaweed Gracilariopsis chorda provides insights into genome size evolution in Rhodophyta.</title>
        <authorList>
            <person name="Lee J."/>
            <person name="Yang E.C."/>
            <person name="Graf L."/>
            <person name="Yang J.H."/>
            <person name="Qiu H."/>
            <person name="Zel Zion U."/>
            <person name="Chan C.X."/>
            <person name="Stephens T.G."/>
            <person name="Weber A.P.M."/>
            <person name="Boo G.H."/>
            <person name="Boo S.M."/>
            <person name="Kim K.M."/>
            <person name="Shin Y."/>
            <person name="Jung M."/>
            <person name="Lee S.J."/>
            <person name="Yim H.S."/>
            <person name="Lee J.H."/>
            <person name="Bhattacharya D."/>
            <person name="Yoon H.S."/>
        </authorList>
    </citation>
    <scope>NUCLEOTIDE SEQUENCE [LARGE SCALE GENOMIC DNA]</scope>
    <source>
        <strain evidence="1 2">SKKU-2015</strain>
        <tissue evidence="1">Whole body</tissue>
    </source>
</reference>
<evidence type="ECO:0000313" key="1">
    <source>
        <dbReference type="EMBL" id="PXF48938.1"/>
    </source>
</evidence>
<dbReference type="Proteomes" id="UP000247409">
    <property type="component" value="Unassembled WGS sequence"/>
</dbReference>
<comment type="caution">
    <text evidence="1">The sequence shown here is derived from an EMBL/GenBank/DDBJ whole genome shotgun (WGS) entry which is preliminary data.</text>
</comment>
<name>A0A2V3J3F3_9FLOR</name>
<accession>A0A2V3J3F3</accession>
<gene>
    <name evidence="1" type="ORF">BWQ96_01280</name>
</gene>
<protein>
    <submittedName>
        <fullName evidence="1">Uncharacterized protein</fullName>
    </submittedName>
</protein>
<dbReference type="EMBL" id="NBIV01000010">
    <property type="protein sequence ID" value="PXF48938.1"/>
    <property type="molecule type" value="Genomic_DNA"/>
</dbReference>
<sequence length="89" mass="9742">MTSVPNQKALERSAAPPPTFGCLMAKDPIYYLTTLNEQQLPTIVKSAPPHLRTILASWATKPQLLADLLRLRQATAAMSSDPQAPMQDL</sequence>
<dbReference type="AlphaFoldDB" id="A0A2V3J3F3"/>
<proteinExistence type="predicted"/>
<evidence type="ECO:0000313" key="2">
    <source>
        <dbReference type="Proteomes" id="UP000247409"/>
    </source>
</evidence>